<evidence type="ECO:0008006" key="3">
    <source>
        <dbReference type="Google" id="ProtNLM"/>
    </source>
</evidence>
<dbReference type="EMBL" id="AAOH01000001">
    <property type="protein sequence ID" value="EAR30659.1"/>
    <property type="molecule type" value="Genomic_DNA"/>
</dbReference>
<dbReference type="Pfam" id="PF22098">
    <property type="entry name" value="DUF6942"/>
    <property type="match status" value="1"/>
</dbReference>
<dbReference type="Proteomes" id="UP000006201">
    <property type="component" value="Unassembled WGS sequence"/>
</dbReference>
<dbReference type="STRING" id="87626.PTD2_03781"/>
<dbReference type="InterPro" id="IPR054222">
    <property type="entry name" value="DUF6942"/>
</dbReference>
<dbReference type="RefSeq" id="WP_009836957.1">
    <property type="nucleotide sequence ID" value="NZ_AAOH01000001.1"/>
</dbReference>
<reference evidence="1 2" key="1">
    <citation type="submission" date="2006-02" db="EMBL/GenBank/DDBJ databases">
        <authorList>
            <person name="Moran M.A."/>
            <person name="Kjelleberg S."/>
            <person name="Egan S."/>
            <person name="Saunders N."/>
            <person name="Thomas T."/>
            <person name="Ferriera S."/>
            <person name="Johnson J."/>
            <person name="Kravitz S."/>
            <person name="Halpern A."/>
            <person name="Remington K."/>
            <person name="Beeson K."/>
            <person name="Tran B."/>
            <person name="Rogers Y.-H."/>
            <person name="Friedman R."/>
            <person name="Venter J.C."/>
        </authorList>
    </citation>
    <scope>NUCLEOTIDE SEQUENCE [LARGE SCALE GENOMIC DNA]</scope>
    <source>
        <strain evidence="1 2">D2</strain>
    </source>
</reference>
<gene>
    <name evidence="1" type="ORF">PTD2_03781</name>
</gene>
<name>A4C527_9GAMM</name>
<evidence type="ECO:0000313" key="1">
    <source>
        <dbReference type="EMBL" id="EAR30659.1"/>
    </source>
</evidence>
<evidence type="ECO:0000313" key="2">
    <source>
        <dbReference type="Proteomes" id="UP000006201"/>
    </source>
</evidence>
<protein>
    <recommendedName>
        <fullName evidence="3">Orphan protein</fullName>
    </recommendedName>
</protein>
<organism evidence="1 2">
    <name type="scientific">Pseudoalteromonas tunicata D2</name>
    <dbReference type="NCBI Taxonomy" id="87626"/>
    <lineage>
        <taxon>Bacteria</taxon>
        <taxon>Pseudomonadati</taxon>
        <taxon>Pseudomonadota</taxon>
        <taxon>Gammaproteobacteria</taxon>
        <taxon>Alteromonadales</taxon>
        <taxon>Pseudoalteromonadaceae</taxon>
        <taxon>Pseudoalteromonas</taxon>
    </lineage>
</organism>
<comment type="caution">
    <text evidence="1">The sequence shown here is derived from an EMBL/GenBank/DDBJ whole genome shotgun (WGS) entry which is preliminary data.</text>
</comment>
<dbReference type="AlphaFoldDB" id="A4C527"/>
<sequence length="183" mass="20941">MKKHTIGLGCPNFDIAVYIANRPLIEPYPFLASLHSLSHDEIAHIGKHCGNGWRKVFNVYAKLLYSLDNKHFAHFQTEPTWQAYRDKTLLQTGSGTALLFSAPILKPHRNTIHIICGRTYANELQRTAQINSSWVWLNDEFAIDKNNKVIVCPYFDYRQLSNIKIEFLAQQLLVLTQTLKGSA</sequence>
<keyword evidence="2" id="KW-1185">Reference proteome</keyword>
<proteinExistence type="predicted"/>
<accession>A4C527</accession>
<dbReference type="OrthoDB" id="6077837at2"/>
<dbReference type="HOGENOM" id="CLU_108934_0_0_6"/>
<dbReference type="eggNOG" id="ENOG5031N4I">
    <property type="taxonomic scope" value="Bacteria"/>
</dbReference>